<dbReference type="STRING" id="1526571.AT746_16660"/>
<keyword evidence="1" id="KW-0812">Transmembrane</keyword>
<evidence type="ECO:0000313" key="2">
    <source>
        <dbReference type="EMBL" id="ALS99736.1"/>
    </source>
</evidence>
<dbReference type="KEGG" id="lal:AT746_16660"/>
<dbReference type="RefSeq" id="WP_062482686.1">
    <property type="nucleotide sequence ID" value="NZ_CP013650.1"/>
</dbReference>
<name>A0A0U3B3D7_9ALTE</name>
<keyword evidence="1" id="KW-0472">Membrane</keyword>
<keyword evidence="1" id="KW-1133">Transmembrane helix</keyword>
<evidence type="ECO:0000256" key="1">
    <source>
        <dbReference type="SAM" id="Phobius"/>
    </source>
</evidence>
<accession>A0A0U3B3D7</accession>
<dbReference type="AlphaFoldDB" id="A0A0U3B3D7"/>
<sequence length="141" mass="16795">MVESLFLIFVLSLIVFIIVKTYFSESKDPILKKLKRHYHDNSDEKAVGGETEIFYYWDEGKSKNYINGMYVHSNEKGIYIKPTIFNFWLKNLYIPWSELQWKGEFRSYLAKKDVYFLCDIGVYIGVSRKHKCNKKGQIQIK</sequence>
<reference evidence="2 3" key="1">
    <citation type="submission" date="2015-12" db="EMBL/GenBank/DDBJ databases">
        <title>Complete genome of Lacimicrobium alkaliphilum KCTC 32984.</title>
        <authorList>
            <person name="Kim S.-G."/>
            <person name="Lee Y.-J."/>
        </authorList>
    </citation>
    <scope>NUCLEOTIDE SEQUENCE [LARGE SCALE GENOMIC DNA]</scope>
    <source>
        <strain evidence="2 3">YelD216</strain>
    </source>
</reference>
<gene>
    <name evidence="2" type="ORF">AT746_16660</name>
</gene>
<evidence type="ECO:0000313" key="3">
    <source>
        <dbReference type="Proteomes" id="UP000068447"/>
    </source>
</evidence>
<feature type="transmembrane region" description="Helical" evidence="1">
    <location>
        <begin position="6"/>
        <end position="23"/>
    </location>
</feature>
<organism evidence="2 3">
    <name type="scientific">Lacimicrobium alkaliphilum</name>
    <dbReference type="NCBI Taxonomy" id="1526571"/>
    <lineage>
        <taxon>Bacteria</taxon>
        <taxon>Pseudomonadati</taxon>
        <taxon>Pseudomonadota</taxon>
        <taxon>Gammaproteobacteria</taxon>
        <taxon>Alteromonadales</taxon>
        <taxon>Alteromonadaceae</taxon>
        <taxon>Lacimicrobium</taxon>
    </lineage>
</organism>
<protein>
    <submittedName>
        <fullName evidence="2">Uncharacterized protein</fullName>
    </submittedName>
</protein>
<dbReference type="Proteomes" id="UP000068447">
    <property type="component" value="Chromosome"/>
</dbReference>
<proteinExistence type="predicted"/>
<keyword evidence="3" id="KW-1185">Reference proteome</keyword>
<dbReference type="EMBL" id="CP013650">
    <property type="protein sequence ID" value="ALS99736.1"/>
    <property type="molecule type" value="Genomic_DNA"/>
</dbReference>